<accession>A0A2I0VTF6</accession>
<reference evidence="2 3" key="1">
    <citation type="journal article" date="2016" name="Sci. Rep.">
        <title>The Dendrobium catenatum Lindl. genome sequence provides insights into polysaccharide synthase, floral development and adaptive evolution.</title>
        <authorList>
            <person name="Zhang G.Q."/>
            <person name="Xu Q."/>
            <person name="Bian C."/>
            <person name="Tsai W.C."/>
            <person name="Yeh C.M."/>
            <person name="Liu K.W."/>
            <person name="Yoshida K."/>
            <person name="Zhang L.S."/>
            <person name="Chang S.B."/>
            <person name="Chen F."/>
            <person name="Shi Y."/>
            <person name="Su Y.Y."/>
            <person name="Zhang Y.Q."/>
            <person name="Chen L.J."/>
            <person name="Yin Y."/>
            <person name="Lin M."/>
            <person name="Huang H."/>
            <person name="Deng H."/>
            <person name="Wang Z.W."/>
            <person name="Zhu S.L."/>
            <person name="Zhao X."/>
            <person name="Deng C."/>
            <person name="Niu S.C."/>
            <person name="Huang J."/>
            <person name="Wang M."/>
            <person name="Liu G.H."/>
            <person name="Yang H.J."/>
            <person name="Xiao X.J."/>
            <person name="Hsiao Y.Y."/>
            <person name="Wu W.L."/>
            <person name="Chen Y.Y."/>
            <person name="Mitsuda N."/>
            <person name="Ohme-Takagi M."/>
            <person name="Luo Y.B."/>
            <person name="Van de Peer Y."/>
            <person name="Liu Z.J."/>
        </authorList>
    </citation>
    <scope>NUCLEOTIDE SEQUENCE [LARGE SCALE GENOMIC DNA]</scope>
    <source>
        <tissue evidence="2">The whole plant</tissue>
    </source>
</reference>
<protein>
    <submittedName>
        <fullName evidence="2">Uncharacterized protein</fullName>
    </submittedName>
</protein>
<sequence length="349" mass="38351">MLMDRKRLSTTEAWANYRKGLSVPVRHASDVFNGGSRALDMFNSPIKGFKEKPLVINAGCLLKKKIPISVHGKGKEIIKEDDFASPKDETSAAEIVEVIGDDCAEEGEIVGCDLVSMEASGCDDGVNLVMSQKDTDDVETCGEKKEIRSRDEGWKELARFPEEVEEGYKALKLFQEEPAAPSLFGKTAQHSVSEIIGNHGTKESSLARDDLQANFGEESGTFVAWLWVYISKELISKATHDLSDPESKVTTNHSGSLDRENRSRILANHVAQSVGPPKTKNGLLELPSTTSEYLRPPQVKIPKNGSSTVPSHRLPEPKAEQIAICLRSIIAEEHQLSPSSRDFAETRPP</sequence>
<gene>
    <name evidence="2" type="ORF">MA16_Dca022512</name>
</gene>
<keyword evidence="3" id="KW-1185">Reference proteome</keyword>
<dbReference type="Proteomes" id="UP000233837">
    <property type="component" value="Unassembled WGS sequence"/>
</dbReference>
<evidence type="ECO:0000313" key="3">
    <source>
        <dbReference type="Proteomes" id="UP000233837"/>
    </source>
</evidence>
<dbReference type="EMBL" id="KZ503249">
    <property type="protein sequence ID" value="PKU66692.1"/>
    <property type="molecule type" value="Genomic_DNA"/>
</dbReference>
<feature type="region of interest" description="Disordered" evidence="1">
    <location>
        <begin position="240"/>
        <end position="262"/>
    </location>
</feature>
<feature type="region of interest" description="Disordered" evidence="1">
    <location>
        <begin position="289"/>
        <end position="316"/>
    </location>
</feature>
<organism evidence="2 3">
    <name type="scientific">Dendrobium catenatum</name>
    <dbReference type="NCBI Taxonomy" id="906689"/>
    <lineage>
        <taxon>Eukaryota</taxon>
        <taxon>Viridiplantae</taxon>
        <taxon>Streptophyta</taxon>
        <taxon>Embryophyta</taxon>
        <taxon>Tracheophyta</taxon>
        <taxon>Spermatophyta</taxon>
        <taxon>Magnoliopsida</taxon>
        <taxon>Liliopsida</taxon>
        <taxon>Asparagales</taxon>
        <taxon>Orchidaceae</taxon>
        <taxon>Epidendroideae</taxon>
        <taxon>Malaxideae</taxon>
        <taxon>Dendrobiinae</taxon>
        <taxon>Dendrobium</taxon>
    </lineage>
</organism>
<name>A0A2I0VTF6_9ASPA</name>
<reference evidence="2 3" key="2">
    <citation type="journal article" date="2017" name="Nature">
        <title>The Apostasia genome and the evolution of orchids.</title>
        <authorList>
            <person name="Zhang G.Q."/>
            <person name="Liu K.W."/>
            <person name="Li Z."/>
            <person name="Lohaus R."/>
            <person name="Hsiao Y.Y."/>
            <person name="Niu S.C."/>
            <person name="Wang J.Y."/>
            <person name="Lin Y.C."/>
            <person name="Xu Q."/>
            <person name="Chen L.J."/>
            <person name="Yoshida K."/>
            <person name="Fujiwara S."/>
            <person name="Wang Z.W."/>
            <person name="Zhang Y.Q."/>
            <person name="Mitsuda N."/>
            <person name="Wang M."/>
            <person name="Liu G.H."/>
            <person name="Pecoraro L."/>
            <person name="Huang H.X."/>
            <person name="Xiao X.J."/>
            <person name="Lin M."/>
            <person name="Wu X.Y."/>
            <person name="Wu W.L."/>
            <person name="Chen Y.Y."/>
            <person name="Chang S.B."/>
            <person name="Sakamoto S."/>
            <person name="Ohme-Takagi M."/>
            <person name="Yagi M."/>
            <person name="Zeng S.J."/>
            <person name="Shen C.Y."/>
            <person name="Yeh C.M."/>
            <person name="Luo Y.B."/>
            <person name="Tsai W.C."/>
            <person name="Van de Peer Y."/>
            <person name="Liu Z.J."/>
        </authorList>
    </citation>
    <scope>NUCLEOTIDE SEQUENCE [LARGE SCALE GENOMIC DNA]</scope>
    <source>
        <tissue evidence="2">The whole plant</tissue>
    </source>
</reference>
<proteinExistence type="predicted"/>
<evidence type="ECO:0000256" key="1">
    <source>
        <dbReference type="SAM" id="MobiDB-lite"/>
    </source>
</evidence>
<dbReference type="AlphaFoldDB" id="A0A2I0VTF6"/>
<evidence type="ECO:0000313" key="2">
    <source>
        <dbReference type="EMBL" id="PKU66692.1"/>
    </source>
</evidence>